<evidence type="ECO:0000313" key="1">
    <source>
        <dbReference type="EMBL" id="PTQ11459.1"/>
    </source>
</evidence>
<accession>A0A2T5FY50</accession>
<dbReference type="InterPro" id="IPR043148">
    <property type="entry name" value="TagF_C"/>
</dbReference>
<organism evidence="1 2">
    <name type="scientific">Sphingomonas oleivorans</name>
    <dbReference type="NCBI Taxonomy" id="1735121"/>
    <lineage>
        <taxon>Bacteria</taxon>
        <taxon>Pseudomonadati</taxon>
        <taxon>Pseudomonadota</taxon>
        <taxon>Alphaproteobacteria</taxon>
        <taxon>Sphingomonadales</taxon>
        <taxon>Sphingomonadaceae</taxon>
        <taxon>Sphingomonas</taxon>
    </lineage>
</organism>
<dbReference type="AlphaFoldDB" id="A0A2T5FY50"/>
<dbReference type="Gene3D" id="3.40.50.12580">
    <property type="match status" value="1"/>
</dbReference>
<evidence type="ECO:0000313" key="2">
    <source>
        <dbReference type="Proteomes" id="UP000244162"/>
    </source>
</evidence>
<dbReference type="Proteomes" id="UP000244162">
    <property type="component" value="Unassembled WGS sequence"/>
</dbReference>
<evidence type="ECO:0008006" key="3">
    <source>
        <dbReference type="Google" id="ProtNLM"/>
    </source>
</evidence>
<sequence>MFRVQAGANVRSGISAKDWTERADRTEQARPSICFLFNAQLHQLLHGITTAAELARRGDVDVHVMSVSRENLAYARALVARMGGAPIRFSLAGSELLRLIARMTGSSIAPKMLTLAAIAPAMRRFDAIALPERTSIALRKLGVRRTRFIHIDHGAGDREVGVDPRIAKFDFVLMAGEKQRERFERAGLIRPGDHAIVGYPKFDAADAMRDPCWRPFDNDRPIVLYNPHFSDLGSWDRFGVQLVAAFAAQDRYNLILAPHVRMCDSAAKRARTMALIAPYADLPHIHVDLGSDRCVEMSYTTIADVYVGDVSSQVYEYIRKPGPCLFLNANGVDWQGDENYGHWHFGPVLDDVSAIVAAVDAARASLPLFEGEQRRRFDATFDLGEISSSRRAADAIAGFLHREVGSRAALPAPTRGLIAGARRAAP</sequence>
<dbReference type="EMBL" id="NWBU01000007">
    <property type="protein sequence ID" value="PTQ11459.1"/>
    <property type="molecule type" value="Genomic_DNA"/>
</dbReference>
<gene>
    <name evidence="1" type="ORF">CLG96_08405</name>
</gene>
<keyword evidence="2" id="KW-1185">Reference proteome</keyword>
<protein>
    <recommendedName>
        <fullName evidence="3">Glycosyl transferase</fullName>
    </recommendedName>
</protein>
<reference evidence="1 2" key="1">
    <citation type="submission" date="2017-09" db="EMBL/GenBank/DDBJ databases">
        <title>Sphingomonas panjinensis sp.nov., isolated from oil-contaminated soil.</title>
        <authorList>
            <person name="Wang L."/>
            <person name="Chen L."/>
        </authorList>
    </citation>
    <scope>NUCLEOTIDE SEQUENCE [LARGE SCALE GENOMIC DNA]</scope>
    <source>
        <strain evidence="1 2">FW-11</strain>
    </source>
</reference>
<proteinExistence type="predicted"/>
<name>A0A2T5FY50_9SPHN</name>
<comment type="caution">
    <text evidence="1">The sequence shown here is derived from an EMBL/GenBank/DDBJ whole genome shotgun (WGS) entry which is preliminary data.</text>
</comment>